<dbReference type="GO" id="GO:1990904">
    <property type="term" value="C:ribonucleoprotein complex"/>
    <property type="evidence" value="ECO:0007669"/>
    <property type="project" value="UniProtKB-UniRule"/>
</dbReference>
<evidence type="ECO:0008006" key="9">
    <source>
        <dbReference type="Google" id="ProtNLM"/>
    </source>
</evidence>
<dbReference type="InterPro" id="IPR006630">
    <property type="entry name" value="La_HTH"/>
</dbReference>
<dbReference type="EMBL" id="CAJGYO010000008">
    <property type="protein sequence ID" value="CAD6250350.1"/>
    <property type="molecule type" value="Genomic_DNA"/>
</dbReference>
<dbReference type="GO" id="GO:0005634">
    <property type="term" value="C:nucleus"/>
    <property type="evidence" value="ECO:0007669"/>
    <property type="project" value="TreeGrafter"/>
</dbReference>
<dbReference type="PANTHER" id="PTHR22792">
    <property type="entry name" value="LUPUS LA PROTEIN-RELATED"/>
    <property type="match status" value="1"/>
</dbReference>
<dbReference type="CDD" id="cd12291">
    <property type="entry name" value="RRM1_La"/>
    <property type="match status" value="1"/>
</dbReference>
<dbReference type="InterPro" id="IPR035979">
    <property type="entry name" value="RBD_domain_sf"/>
</dbReference>
<evidence type="ECO:0000256" key="2">
    <source>
        <dbReference type="PROSITE-ProRule" id="PRU00332"/>
    </source>
</evidence>
<sequence>MAAPTAAPLDEGKAKKVLRQVEFYFSDSNLPPATSSCGRRSSRATTDVTPTCSMFLLFVVSLPLICSFSRMKSHLGLDADVKAETMPEETVLAVAEVLRRSPVLRVSEDGKKIGRASELLKPDEIIEQVDSRTIAVSPLPYNVKLEDVQSFFTNYAKVNSVRLPRNIVNKKHFCGTALVEFSEEEEAKSIMDKALVFAGANLEIRPKKEFDAEQESKKEAYEKARPRKDNQDEGYQKGLIVAFKLKKTTVDSVVQQDNTGEGNDSATKLEVSSSMEKLSGQGPESTLESDDTKQGKSSDDMTKEKELNTGDATESEKCIGDAPVESDKHGDSESLSRDGKSISGIVNVKNQISREDLKEAFKKFGNVRYVDFSIGDNSGYLRFEDSKAAEKARMSAVLADEGGLIIKDHIVTLEPVTGEAEKDYWNTIRGIQGKYKDSRSYKGRALKNQRGGKHFNGKRDRNPDSEKNSNKAQKVEAAA</sequence>
<dbReference type="InterPro" id="IPR036388">
    <property type="entry name" value="WH-like_DNA-bd_sf"/>
</dbReference>
<dbReference type="GO" id="GO:0003729">
    <property type="term" value="F:mRNA binding"/>
    <property type="evidence" value="ECO:0007669"/>
    <property type="project" value="TreeGrafter"/>
</dbReference>
<feature type="compositionally biased region" description="Basic and acidic residues" evidence="3">
    <location>
        <begin position="290"/>
        <end position="339"/>
    </location>
</feature>
<dbReference type="Proteomes" id="UP000604825">
    <property type="component" value="Unassembled WGS sequence"/>
</dbReference>
<proteinExistence type="predicted"/>
<feature type="compositionally biased region" description="Polar residues" evidence="3">
    <location>
        <begin position="254"/>
        <end position="286"/>
    </location>
</feature>
<dbReference type="Gene3D" id="3.30.70.330">
    <property type="match status" value="2"/>
</dbReference>
<dbReference type="SMART" id="SM00360">
    <property type="entry name" value="RRM"/>
    <property type="match status" value="2"/>
</dbReference>
<dbReference type="InterPro" id="IPR012677">
    <property type="entry name" value="Nucleotide-bd_a/b_plait_sf"/>
</dbReference>
<dbReference type="PROSITE" id="PS50961">
    <property type="entry name" value="HTH_LA"/>
    <property type="match status" value="1"/>
</dbReference>
<accession>A0A811Q323</accession>
<organism evidence="7 8">
    <name type="scientific">Miscanthus lutarioriparius</name>
    <dbReference type="NCBI Taxonomy" id="422564"/>
    <lineage>
        <taxon>Eukaryota</taxon>
        <taxon>Viridiplantae</taxon>
        <taxon>Streptophyta</taxon>
        <taxon>Embryophyta</taxon>
        <taxon>Tracheophyta</taxon>
        <taxon>Spermatophyta</taxon>
        <taxon>Magnoliopsida</taxon>
        <taxon>Liliopsida</taxon>
        <taxon>Poales</taxon>
        <taxon>Poaceae</taxon>
        <taxon>PACMAD clade</taxon>
        <taxon>Panicoideae</taxon>
        <taxon>Andropogonodae</taxon>
        <taxon>Andropogoneae</taxon>
        <taxon>Saccharinae</taxon>
        <taxon>Miscanthus</taxon>
    </lineage>
</organism>
<feature type="domain" description="XRRM" evidence="6">
    <location>
        <begin position="336"/>
        <end position="461"/>
    </location>
</feature>
<reference evidence="7" key="1">
    <citation type="submission" date="2020-10" db="EMBL/GenBank/DDBJ databases">
        <authorList>
            <person name="Han B."/>
            <person name="Lu T."/>
            <person name="Zhao Q."/>
            <person name="Huang X."/>
            <person name="Zhao Y."/>
        </authorList>
    </citation>
    <scope>NUCLEOTIDE SEQUENCE</scope>
</reference>
<evidence type="ECO:0000259" key="6">
    <source>
        <dbReference type="PROSITE" id="PS51939"/>
    </source>
</evidence>
<comment type="caution">
    <text evidence="7">The sequence shown here is derived from an EMBL/GenBank/DDBJ whole genome shotgun (WGS) entry which is preliminary data.</text>
</comment>
<dbReference type="InterPro" id="IPR045180">
    <property type="entry name" value="La_dom_prot"/>
</dbReference>
<evidence type="ECO:0000256" key="3">
    <source>
        <dbReference type="SAM" id="MobiDB-lite"/>
    </source>
</evidence>
<feature type="compositionally biased region" description="Basic residues" evidence="3">
    <location>
        <begin position="441"/>
        <end position="456"/>
    </location>
</feature>
<name>A0A811Q323_9POAL</name>
<dbReference type="AlphaFoldDB" id="A0A811Q323"/>
<dbReference type="SMART" id="SM00715">
    <property type="entry name" value="LA"/>
    <property type="match status" value="1"/>
</dbReference>
<feature type="domain" description="RRM" evidence="4">
    <location>
        <begin position="132"/>
        <end position="209"/>
    </location>
</feature>
<dbReference type="OrthoDB" id="439993at2759"/>
<evidence type="ECO:0000256" key="1">
    <source>
        <dbReference type="ARBA" id="ARBA00022884"/>
    </source>
</evidence>
<dbReference type="Gene3D" id="1.10.10.10">
    <property type="entry name" value="Winged helix-like DNA-binding domain superfamily/Winged helix DNA-binding domain"/>
    <property type="match status" value="1"/>
</dbReference>
<evidence type="ECO:0000259" key="5">
    <source>
        <dbReference type="PROSITE" id="PS50961"/>
    </source>
</evidence>
<dbReference type="PANTHER" id="PTHR22792:SF79">
    <property type="entry name" value="LA PROTEIN 1"/>
    <property type="match status" value="1"/>
</dbReference>
<dbReference type="Pfam" id="PF08777">
    <property type="entry name" value="RRM_3"/>
    <property type="match status" value="1"/>
</dbReference>
<dbReference type="PROSITE" id="PS50102">
    <property type="entry name" value="RRM"/>
    <property type="match status" value="2"/>
</dbReference>
<protein>
    <recommendedName>
        <fullName evidence="9">La protein 1</fullName>
    </recommendedName>
</protein>
<feature type="region of interest" description="Disordered" evidence="3">
    <location>
        <begin position="210"/>
        <end position="233"/>
    </location>
</feature>
<feature type="region of interest" description="Disordered" evidence="3">
    <location>
        <begin position="436"/>
        <end position="479"/>
    </location>
</feature>
<feature type="region of interest" description="Disordered" evidence="3">
    <location>
        <begin position="254"/>
        <end position="339"/>
    </location>
</feature>
<feature type="domain" description="RRM" evidence="4">
    <location>
        <begin position="345"/>
        <end position="418"/>
    </location>
</feature>
<gene>
    <name evidence="7" type="ORF">NCGR_LOCUS34144</name>
</gene>
<evidence type="ECO:0000313" key="8">
    <source>
        <dbReference type="Proteomes" id="UP000604825"/>
    </source>
</evidence>
<keyword evidence="8" id="KW-1185">Reference proteome</keyword>
<feature type="domain" description="HTH La-type RNA-binding" evidence="5">
    <location>
        <begin position="7"/>
        <end position="125"/>
    </location>
</feature>
<dbReference type="InterPro" id="IPR014886">
    <property type="entry name" value="La_xRRM"/>
</dbReference>
<evidence type="ECO:0000259" key="4">
    <source>
        <dbReference type="PROSITE" id="PS50102"/>
    </source>
</evidence>
<keyword evidence="1 2" id="KW-0694">RNA-binding</keyword>
<dbReference type="Pfam" id="PF00076">
    <property type="entry name" value="RRM_1"/>
    <property type="match status" value="1"/>
</dbReference>
<feature type="compositionally biased region" description="Basic and acidic residues" evidence="3">
    <location>
        <begin position="457"/>
        <end position="469"/>
    </location>
</feature>
<dbReference type="InterPro" id="IPR000504">
    <property type="entry name" value="RRM_dom"/>
</dbReference>
<dbReference type="SUPFAM" id="SSF54928">
    <property type="entry name" value="RNA-binding domain, RBD"/>
    <property type="match status" value="1"/>
</dbReference>
<evidence type="ECO:0000313" key="7">
    <source>
        <dbReference type="EMBL" id="CAD6250350.1"/>
    </source>
</evidence>
<dbReference type="PROSITE" id="PS51939">
    <property type="entry name" value="XRRM"/>
    <property type="match status" value="1"/>
</dbReference>